<gene>
    <name evidence="15" type="ORF">EDD31_1870</name>
</gene>
<dbReference type="PANTHER" id="PTHR45436:SF5">
    <property type="entry name" value="SENSOR HISTIDINE KINASE TRCS"/>
    <property type="match status" value="1"/>
</dbReference>
<dbReference type="AlphaFoldDB" id="A0A3N2BE16"/>
<dbReference type="InterPro" id="IPR003660">
    <property type="entry name" value="HAMP_dom"/>
</dbReference>
<evidence type="ECO:0000259" key="14">
    <source>
        <dbReference type="PROSITE" id="PS50885"/>
    </source>
</evidence>
<organism evidence="15 16">
    <name type="scientific">Bogoriella caseilytica</name>
    <dbReference type="NCBI Taxonomy" id="56055"/>
    <lineage>
        <taxon>Bacteria</taxon>
        <taxon>Bacillati</taxon>
        <taxon>Actinomycetota</taxon>
        <taxon>Actinomycetes</taxon>
        <taxon>Micrococcales</taxon>
        <taxon>Bogoriellaceae</taxon>
        <taxon>Bogoriella</taxon>
    </lineage>
</organism>
<accession>A0A3N2BE16</accession>
<dbReference type="InterPro" id="IPR050428">
    <property type="entry name" value="TCS_sensor_his_kinase"/>
</dbReference>
<dbReference type="PROSITE" id="PS50885">
    <property type="entry name" value="HAMP"/>
    <property type="match status" value="1"/>
</dbReference>
<feature type="domain" description="Histidine kinase" evidence="13">
    <location>
        <begin position="245"/>
        <end position="460"/>
    </location>
</feature>
<dbReference type="Pfam" id="PF00672">
    <property type="entry name" value="HAMP"/>
    <property type="match status" value="1"/>
</dbReference>
<dbReference type="CDD" id="cd00075">
    <property type="entry name" value="HATPase"/>
    <property type="match status" value="1"/>
</dbReference>
<evidence type="ECO:0000256" key="8">
    <source>
        <dbReference type="ARBA" id="ARBA00022989"/>
    </source>
</evidence>
<dbReference type="Proteomes" id="UP000280668">
    <property type="component" value="Unassembled WGS sequence"/>
</dbReference>
<feature type="region of interest" description="Disordered" evidence="11">
    <location>
        <begin position="458"/>
        <end position="478"/>
    </location>
</feature>
<evidence type="ECO:0000256" key="5">
    <source>
        <dbReference type="ARBA" id="ARBA00022679"/>
    </source>
</evidence>
<dbReference type="OrthoDB" id="9786919at2"/>
<dbReference type="GO" id="GO:0000155">
    <property type="term" value="F:phosphorelay sensor kinase activity"/>
    <property type="evidence" value="ECO:0007669"/>
    <property type="project" value="InterPro"/>
</dbReference>
<keyword evidence="16" id="KW-1185">Reference proteome</keyword>
<evidence type="ECO:0000256" key="4">
    <source>
        <dbReference type="ARBA" id="ARBA00022553"/>
    </source>
</evidence>
<keyword evidence="8 12" id="KW-1133">Transmembrane helix</keyword>
<dbReference type="Pfam" id="PF02518">
    <property type="entry name" value="HATPase_c"/>
    <property type="match status" value="1"/>
</dbReference>
<dbReference type="SMART" id="SM00388">
    <property type="entry name" value="HisKA"/>
    <property type="match status" value="1"/>
</dbReference>
<dbReference type="InterPro" id="IPR036890">
    <property type="entry name" value="HATPase_C_sf"/>
</dbReference>
<feature type="domain" description="HAMP" evidence="14">
    <location>
        <begin position="182"/>
        <end position="237"/>
    </location>
</feature>
<evidence type="ECO:0000256" key="11">
    <source>
        <dbReference type="SAM" id="MobiDB-lite"/>
    </source>
</evidence>
<keyword evidence="6 12" id="KW-0812">Transmembrane</keyword>
<dbReference type="PANTHER" id="PTHR45436">
    <property type="entry name" value="SENSOR HISTIDINE KINASE YKOH"/>
    <property type="match status" value="1"/>
</dbReference>
<evidence type="ECO:0000256" key="6">
    <source>
        <dbReference type="ARBA" id="ARBA00022692"/>
    </source>
</evidence>
<comment type="catalytic activity">
    <reaction evidence="1">
        <text>ATP + protein L-histidine = ADP + protein N-phospho-L-histidine.</text>
        <dbReference type="EC" id="2.7.13.3"/>
    </reaction>
</comment>
<evidence type="ECO:0000313" key="16">
    <source>
        <dbReference type="Proteomes" id="UP000280668"/>
    </source>
</evidence>
<protein>
    <recommendedName>
        <fullName evidence="3">histidine kinase</fullName>
        <ecNumber evidence="3">2.7.13.3</ecNumber>
    </recommendedName>
</protein>
<evidence type="ECO:0000256" key="3">
    <source>
        <dbReference type="ARBA" id="ARBA00012438"/>
    </source>
</evidence>
<evidence type="ECO:0000313" key="15">
    <source>
        <dbReference type="EMBL" id="ROR73488.1"/>
    </source>
</evidence>
<evidence type="ECO:0000256" key="12">
    <source>
        <dbReference type="SAM" id="Phobius"/>
    </source>
</evidence>
<name>A0A3N2BE16_9MICO</name>
<keyword evidence="4" id="KW-0597">Phosphoprotein</keyword>
<dbReference type="InterPro" id="IPR004358">
    <property type="entry name" value="Sig_transdc_His_kin-like_C"/>
</dbReference>
<dbReference type="EC" id="2.7.13.3" evidence="3"/>
<keyword evidence="9" id="KW-0902">Two-component regulatory system</keyword>
<keyword evidence="10 12" id="KW-0472">Membrane</keyword>
<sequence>MSLRQRLTLLTAVAVALAIAVAASAAWWLVRSSIMDELDDGLVDRARQVDQIVAAAQGPLGAQRSALQLTEMVQSDPVGVQIIEPTGVVHQITFGPLTTALDAPGATLPPAPATERARLDTLSLQGERYRVVTASAPDGTVLRLFHPLAAVDATLSSVGWSLAGIAAAGIALAAVLGWLVSRAGLRPVNRLAAATERVARTQDLSERIELGSAREDEITRLAGSVNAMLAALDRARSDQRELVENASHELRTPLAVLRNDFGLLARSELDPGRALPPQERQELLRDLDTQVAALNDEVDGIITLAKGDQSSELPQRTDLRSLVERAVRRTRRLRPEVDVRVHGDPLVATIYPVALERAVANLVRNAVQVSPAGGLVEVYLSQADDHVSVTVEDSGPGLREEEIPKLFTRFFRGAGARDRHGSGLGLAIVAQAAAMHSGRATAENRAEGGARFTVHWPLRSAETTDQLPPNPGPAGRRT</sequence>
<keyword evidence="7 15" id="KW-0418">Kinase</keyword>
<proteinExistence type="predicted"/>
<dbReference type="InterPro" id="IPR036097">
    <property type="entry name" value="HisK_dim/P_sf"/>
</dbReference>
<dbReference type="Gene3D" id="3.30.565.10">
    <property type="entry name" value="Histidine kinase-like ATPase, C-terminal domain"/>
    <property type="match status" value="1"/>
</dbReference>
<dbReference type="InterPro" id="IPR005467">
    <property type="entry name" value="His_kinase_dom"/>
</dbReference>
<dbReference type="SMART" id="SM00387">
    <property type="entry name" value="HATPase_c"/>
    <property type="match status" value="1"/>
</dbReference>
<comment type="caution">
    <text evidence="15">The sequence shown here is derived from an EMBL/GenBank/DDBJ whole genome shotgun (WGS) entry which is preliminary data.</text>
</comment>
<dbReference type="RefSeq" id="WP_123303900.1">
    <property type="nucleotide sequence ID" value="NZ_RKHK01000001.1"/>
</dbReference>
<evidence type="ECO:0000259" key="13">
    <source>
        <dbReference type="PROSITE" id="PS50109"/>
    </source>
</evidence>
<dbReference type="Gene3D" id="6.10.340.10">
    <property type="match status" value="1"/>
</dbReference>
<dbReference type="Gene3D" id="1.10.287.130">
    <property type="match status" value="1"/>
</dbReference>
<dbReference type="EMBL" id="RKHK01000001">
    <property type="protein sequence ID" value="ROR73488.1"/>
    <property type="molecule type" value="Genomic_DNA"/>
</dbReference>
<dbReference type="SUPFAM" id="SSF47384">
    <property type="entry name" value="Homodimeric domain of signal transducing histidine kinase"/>
    <property type="match status" value="1"/>
</dbReference>
<dbReference type="InterPro" id="IPR003594">
    <property type="entry name" value="HATPase_dom"/>
</dbReference>
<evidence type="ECO:0000256" key="2">
    <source>
        <dbReference type="ARBA" id="ARBA00004236"/>
    </source>
</evidence>
<dbReference type="PROSITE" id="PS50109">
    <property type="entry name" value="HIS_KIN"/>
    <property type="match status" value="1"/>
</dbReference>
<dbReference type="SMART" id="SM00304">
    <property type="entry name" value="HAMP"/>
    <property type="match status" value="1"/>
</dbReference>
<reference evidence="15 16" key="1">
    <citation type="submission" date="2018-11" db="EMBL/GenBank/DDBJ databases">
        <title>Sequencing the genomes of 1000 actinobacteria strains.</title>
        <authorList>
            <person name="Klenk H.-P."/>
        </authorList>
    </citation>
    <scope>NUCLEOTIDE SEQUENCE [LARGE SCALE GENOMIC DNA]</scope>
    <source>
        <strain evidence="15 16">DSM 11294</strain>
    </source>
</reference>
<keyword evidence="5" id="KW-0808">Transferase</keyword>
<evidence type="ECO:0000256" key="1">
    <source>
        <dbReference type="ARBA" id="ARBA00000085"/>
    </source>
</evidence>
<evidence type="ECO:0000256" key="10">
    <source>
        <dbReference type="ARBA" id="ARBA00023136"/>
    </source>
</evidence>
<dbReference type="PRINTS" id="PR00344">
    <property type="entry name" value="BCTRLSENSOR"/>
</dbReference>
<evidence type="ECO:0000256" key="7">
    <source>
        <dbReference type="ARBA" id="ARBA00022777"/>
    </source>
</evidence>
<dbReference type="GO" id="GO:0005886">
    <property type="term" value="C:plasma membrane"/>
    <property type="evidence" value="ECO:0007669"/>
    <property type="project" value="UniProtKB-SubCell"/>
</dbReference>
<dbReference type="InterPro" id="IPR003661">
    <property type="entry name" value="HisK_dim/P_dom"/>
</dbReference>
<evidence type="ECO:0000256" key="9">
    <source>
        <dbReference type="ARBA" id="ARBA00023012"/>
    </source>
</evidence>
<dbReference type="CDD" id="cd06225">
    <property type="entry name" value="HAMP"/>
    <property type="match status" value="1"/>
</dbReference>
<feature type="transmembrane region" description="Helical" evidence="12">
    <location>
        <begin position="158"/>
        <end position="180"/>
    </location>
</feature>
<dbReference type="SUPFAM" id="SSF55874">
    <property type="entry name" value="ATPase domain of HSP90 chaperone/DNA topoisomerase II/histidine kinase"/>
    <property type="match status" value="1"/>
</dbReference>
<dbReference type="CDD" id="cd00082">
    <property type="entry name" value="HisKA"/>
    <property type="match status" value="1"/>
</dbReference>
<comment type="subcellular location">
    <subcellularLocation>
        <location evidence="2">Cell membrane</location>
    </subcellularLocation>
</comment>
<dbReference type="Pfam" id="PF00512">
    <property type="entry name" value="HisKA"/>
    <property type="match status" value="1"/>
</dbReference>